<reference evidence="2" key="1">
    <citation type="submission" date="2015-07" db="EMBL/GenBank/DDBJ databases">
        <title>MeaNS - Measles Nucleotide Surveillance Program.</title>
        <authorList>
            <person name="Tran T."/>
            <person name="Druce J."/>
        </authorList>
    </citation>
    <scope>NUCLEOTIDE SEQUENCE</scope>
    <source>
        <strain evidence="2">UCB-OBI-ISO-001</strain>
        <tissue evidence="2">Gonad</tissue>
    </source>
</reference>
<name>A0A0L8H6K9_OCTBM</name>
<feature type="compositionally biased region" description="Low complexity" evidence="1">
    <location>
        <begin position="1"/>
        <end position="12"/>
    </location>
</feature>
<dbReference type="AlphaFoldDB" id="A0A0L8H6K9"/>
<feature type="non-terminal residue" evidence="2">
    <location>
        <position position="95"/>
    </location>
</feature>
<accession>A0A0L8H6K9</accession>
<feature type="region of interest" description="Disordered" evidence="1">
    <location>
        <begin position="1"/>
        <end position="20"/>
    </location>
</feature>
<proteinExistence type="predicted"/>
<organism evidence="2">
    <name type="scientific">Octopus bimaculoides</name>
    <name type="common">California two-spotted octopus</name>
    <dbReference type="NCBI Taxonomy" id="37653"/>
    <lineage>
        <taxon>Eukaryota</taxon>
        <taxon>Metazoa</taxon>
        <taxon>Spiralia</taxon>
        <taxon>Lophotrochozoa</taxon>
        <taxon>Mollusca</taxon>
        <taxon>Cephalopoda</taxon>
        <taxon>Coleoidea</taxon>
        <taxon>Octopodiformes</taxon>
        <taxon>Octopoda</taxon>
        <taxon>Incirrata</taxon>
        <taxon>Octopodidae</taxon>
        <taxon>Octopus</taxon>
    </lineage>
</organism>
<evidence type="ECO:0000256" key="1">
    <source>
        <dbReference type="SAM" id="MobiDB-lite"/>
    </source>
</evidence>
<protein>
    <submittedName>
        <fullName evidence="2">Uncharacterized protein</fullName>
    </submittedName>
</protein>
<gene>
    <name evidence="2" type="ORF">OCBIM_22021112mg</name>
</gene>
<feature type="non-terminal residue" evidence="2">
    <location>
        <position position="1"/>
    </location>
</feature>
<evidence type="ECO:0000313" key="2">
    <source>
        <dbReference type="EMBL" id="KOF84926.1"/>
    </source>
</evidence>
<dbReference type="EMBL" id="KQ419008">
    <property type="protein sequence ID" value="KOF84926.1"/>
    <property type="molecule type" value="Genomic_DNA"/>
</dbReference>
<sequence length="95" mass="10408">SADAAETAASRASETDEQRRVRLNRNAAATAAARAAETPNLLCPRQTSPSDIPVSFRRFQSLIRICFGMSINKLRGHTLSVTGMHLEEPRFSHGQ</sequence>